<dbReference type="Pfam" id="PF13378">
    <property type="entry name" value="MR_MLE_C"/>
    <property type="match status" value="1"/>
</dbReference>
<dbReference type="InterPro" id="IPR046945">
    <property type="entry name" value="RHMD-like"/>
</dbReference>
<proteinExistence type="predicted"/>
<accession>A0A7C1JX75</accession>
<evidence type="ECO:0000256" key="3">
    <source>
        <dbReference type="ARBA" id="ARBA00022842"/>
    </source>
</evidence>
<dbReference type="InterPro" id="IPR036849">
    <property type="entry name" value="Enolase-like_C_sf"/>
</dbReference>
<dbReference type="SUPFAM" id="SSF51604">
    <property type="entry name" value="Enolase C-terminal domain-like"/>
    <property type="match status" value="1"/>
</dbReference>
<keyword evidence="3" id="KW-0460">Magnesium</keyword>
<evidence type="ECO:0000256" key="2">
    <source>
        <dbReference type="ARBA" id="ARBA00022723"/>
    </source>
</evidence>
<gene>
    <name evidence="5" type="ORF">ENQ20_04875</name>
</gene>
<dbReference type="SMART" id="SM00922">
    <property type="entry name" value="MR_MLE"/>
    <property type="match status" value="1"/>
</dbReference>
<dbReference type="Gene3D" id="3.30.390.10">
    <property type="entry name" value="Enolase-like, N-terminal domain"/>
    <property type="match status" value="1"/>
</dbReference>
<dbReference type="CDD" id="cd03316">
    <property type="entry name" value="MR_like"/>
    <property type="match status" value="1"/>
</dbReference>
<name>A0A7C1JX75_9CHLR</name>
<dbReference type="PANTHER" id="PTHR13794:SF58">
    <property type="entry name" value="MITOCHONDRIAL ENOLASE SUPERFAMILY MEMBER 1"/>
    <property type="match status" value="1"/>
</dbReference>
<evidence type="ECO:0000313" key="5">
    <source>
        <dbReference type="EMBL" id="HDX30810.1"/>
    </source>
</evidence>
<protein>
    <submittedName>
        <fullName evidence="5">Mandelate racemase/muconate lactonizing enzyme family protein</fullName>
    </submittedName>
</protein>
<dbReference type="SFLD" id="SFLDS00001">
    <property type="entry name" value="Enolase"/>
    <property type="match status" value="1"/>
</dbReference>
<keyword evidence="2" id="KW-0479">Metal-binding</keyword>
<evidence type="ECO:0000259" key="4">
    <source>
        <dbReference type="SMART" id="SM00922"/>
    </source>
</evidence>
<reference evidence="5" key="1">
    <citation type="journal article" date="2020" name="mSystems">
        <title>Genome- and Community-Level Interaction Insights into Carbon Utilization and Element Cycling Functions of Hydrothermarchaeota in Hydrothermal Sediment.</title>
        <authorList>
            <person name="Zhou Z."/>
            <person name="Liu Y."/>
            <person name="Xu W."/>
            <person name="Pan J."/>
            <person name="Luo Z.H."/>
            <person name="Li M."/>
        </authorList>
    </citation>
    <scope>NUCLEOTIDE SEQUENCE [LARGE SCALE GENOMIC DNA]</scope>
    <source>
        <strain evidence="5">SpSt-289</strain>
    </source>
</reference>
<dbReference type="SFLD" id="SFLDG00179">
    <property type="entry name" value="mandelate_racemase"/>
    <property type="match status" value="1"/>
</dbReference>
<dbReference type="InterPro" id="IPR013342">
    <property type="entry name" value="Mandelate_racemase_C"/>
</dbReference>
<dbReference type="InterPro" id="IPR029017">
    <property type="entry name" value="Enolase-like_N"/>
</dbReference>
<dbReference type="InterPro" id="IPR029065">
    <property type="entry name" value="Enolase_C-like"/>
</dbReference>
<organism evidence="5">
    <name type="scientific">Caldilinea aerophila</name>
    <dbReference type="NCBI Taxonomy" id="133453"/>
    <lineage>
        <taxon>Bacteria</taxon>
        <taxon>Bacillati</taxon>
        <taxon>Chloroflexota</taxon>
        <taxon>Caldilineae</taxon>
        <taxon>Caldilineales</taxon>
        <taxon>Caldilineaceae</taxon>
        <taxon>Caldilinea</taxon>
    </lineage>
</organism>
<dbReference type="GO" id="GO:0016836">
    <property type="term" value="F:hydro-lyase activity"/>
    <property type="evidence" value="ECO:0007669"/>
    <property type="project" value="TreeGrafter"/>
</dbReference>
<comment type="caution">
    <text evidence="5">The sequence shown here is derived from an EMBL/GenBank/DDBJ whole genome shotgun (WGS) entry which is preliminary data.</text>
</comment>
<sequence length="374" mass="41636">MKITRIEISHHRLPLDPPFPASWDPQPRRIFGATIVRVFDDEGRMGLGSGDAMLGFQEYAHLFIGQDPRHLERHAAVLDNINFHAGRCWPLEVALWDLVGQLEGKPLWQMLGGTSAKVAAYASFGVHRSPAETAETALRAVAQGFKAIKLRFGRTHIEDDFAVLAAVRRAIGDEIAVLVDCNQGWRMPWDTRKPWAYAQALEVAQELARWGVFWMEEPLHRGDYAGMARLRSAARVRLAGGEGTREMHEFYTLLERECLDVYQPDVVWTGGLMQLSRLGAAVKAAGLLFTPHTWGNGIGLMANLHLAAAVGAAPFLEFPWDPPFWTTERRDFPLKQPIEVDTEGRLTCPDAPGLGITLDEERLAATLVSTMTLP</sequence>
<dbReference type="AlphaFoldDB" id="A0A7C1JX75"/>
<comment type="cofactor">
    <cofactor evidence="1">
        <name>Mg(2+)</name>
        <dbReference type="ChEBI" id="CHEBI:18420"/>
    </cofactor>
</comment>
<dbReference type="SUPFAM" id="SSF54826">
    <property type="entry name" value="Enolase N-terminal domain-like"/>
    <property type="match status" value="1"/>
</dbReference>
<dbReference type="GO" id="GO:0000287">
    <property type="term" value="F:magnesium ion binding"/>
    <property type="evidence" value="ECO:0007669"/>
    <property type="project" value="TreeGrafter"/>
</dbReference>
<dbReference type="EMBL" id="DSMG01000053">
    <property type="protein sequence ID" value="HDX30810.1"/>
    <property type="molecule type" value="Genomic_DNA"/>
</dbReference>
<feature type="domain" description="Mandelate racemase/muconate lactonizing enzyme C-terminal" evidence="4">
    <location>
        <begin position="130"/>
        <end position="237"/>
    </location>
</feature>
<evidence type="ECO:0000256" key="1">
    <source>
        <dbReference type="ARBA" id="ARBA00001946"/>
    </source>
</evidence>
<dbReference type="PANTHER" id="PTHR13794">
    <property type="entry name" value="ENOLASE SUPERFAMILY, MANDELATE RACEMASE"/>
    <property type="match status" value="1"/>
</dbReference>
<dbReference type="GO" id="GO:0016052">
    <property type="term" value="P:carbohydrate catabolic process"/>
    <property type="evidence" value="ECO:0007669"/>
    <property type="project" value="TreeGrafter"/>
</dbReference>
<dbReference type="Gene3D" id="3.20.20.120">
    <property type="entry name" value="Enolase-like C-terminal domain"/>
    <property type="match status" value="1"/>
</dbReference>